<dbReference type="InterPro" id="IPR049680">
    <property type="entry name" value="FLVCR1-2_SLC49-like"/>
</dbReference>
<feature type="region of interest" description="Disordered" evidence="5">
    <location>
        <begin position="13"/>
        <end position="37"/>
    </location>
</feature>
<dbReference type="InterPro" id="IPR036259">
    <property type="entry name" value="MFS_trans_sf"/>
</dbReference>
<keyword evidence="2 6" id="KW-0812">Transmembrane</keyword>
<dbReference type="AlphaFoldDB" id="A0A812AWM2"/>
<feature type="transmembrane region" description="Helical" evidence="6">
    <location>
        <begin position="49"/>
        <end position="67"/>
    </location>
</feature>
<feature type="transmembrane region" description="Helical" evidence="6">
    <location>
        <begin position="114"/>
        <end position="131"/>
    </location>
</feature>
<feature type="transmembrane region" description="Helical" evidence="6">
    <location>
        <begin position="283"/>
        <end position="306"/>
    </location>
</feature>
<gene>
    <name evidence="7" type="ORF">SPHA_7143</name>
</gene>
<evidence type="ECO:0000256" key="2">
    <source>
        <dbReference type="ARBA" id="ARBA00022692"/>
    </source>
</evidence>
<protein>
    <submittedName>
        <fullName evidence="7">DIRC2</fullName>
    </submittedName>
</protein>
<evidence type="ECO:0000256" key="6">
    <source>
        <dbReference type="SAM" id="Phobius"/>
    </source>
</evidence>
<evidence type="ECO:0000256" key="5">
    <source>
        <dbReference type="SAM" id="MobiDB-lite"/>
    </source>
</evidence>
<keyword evidence="8" id="KW-1185">Reference proteome</keyword>
<dbReference type="InterPro" id="IPR011701">
    <property type="entry name" value="MFS"/>
</dbReference>
<dbReference type="Gene3D" id="1.20.1250.20">
    <property type="entry name" value="MFS general substrate transporter like domains"/>
    <property type="match status" value="2"/>
</dbReference>
<keyword evidence="3 6" id="KW-1133">Transmembrane helix</keyword>
<feature type="compositionally biased region" description="Polar residues" evidence="5">
    <location>
        <begin position="13"/>
        <end position="25"/>
    </location>
</feature>
<feature type="transmembrane region" description="Helical" evidence="6">
    <location>
        <begin position="178"/>
        <end position="202"/>
    </location>
</feature>
<feature type="transmembrane region" description="Helical" evidence="6">
    <location>
        <begin position="318"/>
        <end position="338"/>
    </location>
</feature>
<evidence type="ECO:0000256" key="4">
    <source>
        <dbReference type="ARBA" id="ARBA00023136"/>
    </source>
</evidence>
<evidence type="ECO:0000313" key="8">
    <source>
        <dbReference type="Proteomes" id="UP000597762"/>
    </source>
</evidence>
<feature type="transmembrane region" description="Helical" evidence="6">
    <location>
        <begin position="381"/>
        <end position="401"/>
    </location>
</feature>
<dbReference type="EMBL" id="CAHIKZ030000230">
    <property type="protein sequence ID" value="CAE1162108.1"/>
    <property type="molecule type" value="Genomic_DNA"/>
</dbReference>
<sequence>MDEDDVTVPFLQQESINNASASSGSDEPHSGSCASPEPTDRIRIYKSRWYILLTFSLLSLAQAAIWNTWGPLAQSGYDIFGWQNKDIALLTNWGPISYIVADIPFSWMMDVKGCRLACVITAFFCFAGTGLRCITLKKPYSTWLINIGQAINGAAGPVVMAAPPVLSSIWFPSHQRFTATAITSLAAVFGSTISPLIGPLIVQTNTTNISTSVIKPQVIVSIEEEKSEMNALLRLEFIFCAVVFIMVLVYFPDKPPSPPSASAAAPRLEFKNGFFRLIKNQRFWLVCLVYGVVSGITNGWLSVLYINLKPLNISQYDAGMMIFYGGCFGCLGAFAVARLTDVLANHMRKFILALNSLSVFSLIWFQLIFMEFLHVDLVSVYASVVISLTLLMSGIPLLFELSCEVAFPVAEGITNGILTMASNIATLLFLGILMIPNISTSWMNWVMLVSDCITIPALLTLKDDFSRLQLDNVEI</sequence>
<dbReference type="Proteomes" id="UP000597762">
    <property type="component" value="Unassembled WGS sequence"/>
</dbReference>
<feature type="transmembrane region" description="Helical" evidence="6">
    <location>
        <begin position="413"/>
        <end position="436"/>
    </location>
</feature>
<dbReference type="GO" id="GO:0022857">
    <property type="term" value="F:transmembrane transporter activity"/>
    <property type="evidence" value="ECO:0007669"/>
    <property type="project" value="InterPro"/>
</dbReference>
<dbReference type="Pfam" id="PF07690">
    <property type="entry name" value="MFS_1"/>
    <property type="match status" value="1"/>
</dbReference>
<dbReference type="OrthoDB" id="422206at2759"/>
<dbReference type="PANTHER" id="PTHR10924:SF27">
    <property type="entry name" value="SOLUTE CARRIER FAMILY 49 MEMBER 4"/>
    <property type="match status" value="1"/>
</dbReference>
<organism evidence="7 8">
    <name type="scientific">Acanthosepion pharaonis</name>
    <name type="common">Pharaoh cuttlefish</name>
    <name type="synonym">Sepia pharaonis</name>
    <dbReference type="NCBI Taxonomy" id="158019"/>
    <lineage>
        <taxon>Eukaryota</taxon>
        <taxon>Metazoa</taxon>
        <taxon>Spiralia</taxon>
        <taxon>Lophotrochozoa</taxon>
        <taxon>Mollusca</taxon>
        <taxon>Cephalopoda</taxon>
        <taxon>Coleoidea</taxon>
        <taxon>Decapodiformes</taxon>
        <taxon>Sepiida</taxon>
        <taxon>Sepiina</taxon>
        <taxon>Sepiidae</taxon>
        <taxon>Acanthosepion</taxon>
    </lineage>
</organism>
<dbReference type="PANTHER" id="PTHR10924">
    <property type="entry name" value="MAJOR FACILITATOR SUPERFAMILY PROTEIN-RELATED"/>
    <property type="match status" value="1"/>
</dbReference>
<evidence type="ECO:0000313" key="7">
    <source>
        <dbReference type="EMBL" id="CAE1162108.1"/>
    </source>
</evidence>
<evidence type="ECO:0000256" key="3">
    <source>
        <dbReference type="ARBA" id="ARBA00022989"/>
    </source>
</evidence>
<reference evidence="7" key="1">
    <citation type="submission" date="2021-01" db="EMBL/GenBank/DDBJ databases">
        <authorList>
            <person name="Li R."/>
            <person name="Bekaert M."/>
        </authorList>
    </citation>
    <scope>NUCLEOTIDE SEQUENCE</scope>
    <source>
        <strain evidence="7">Farmed</strain>
    </source>
</reference>
<proteinExistence type="predicted"/>
<name>A0A812AWM2_ACAPH</name>
<comment type="subcellular location">
    <subcellularLocation>
        <location evidence="1">Membrane</location>
        <topology evidence="1">Multi-pass membrane protein</topology>
    </subcellularLocation>
</comment>
<dbReference type="SUPFAM" id="SSF103473">
    <property type="entry name" value="MFS general substrate transporter"/>
    <property type="match status" value="1"/>
</dbReference>
<comment type="caution">
    <text evidence="7">The sequence shown here is derived from an EMBL/GenBank/DDBJ whole genome shotgun (WGS) entry which is preliminary data.</text>
</comment>
<keyword evidence="4 6" id="KW-0472">Membrane</keyword>
<feature type="transmembrane region" description="Helical" evidence="6">
    <location>
        <begin position="350"/>
        <end position="369"/>
    </location>
</feature>
<accession>A0A812AWM2</accession>
<feature type="transmembrane region" description="Helical" evidence="6">
    <location>
        <begin position="143"/>
        <end position="166"/>
    </location>
</feature>
<dbReference type="GO" id="GO:0016020">
    <property type="term" value="C:membrane"/>
    <property type="evidence" value="ECO:0007669"/>
    <property type="project" value="UniProtKB-SubCell"/>
</dbReference>
<evidence type="ECO:0000256" key="1">
    <source>
        <dbReference type="ARBA" id="ARBA00004141"/>
    </source>
</evidence>